<evidence type="ECO:0000256" key="1">
    <source>
        <dbReference type="ARBA" id="ARBA00007689"/>
    </source>
</evidence>
<organism evidence="3 4">
    <name type="scientific">Pseudoalteromonas rubra</name>
    <dbReference type="NCBI Taxonomy" id="43658"/>
    <lineage>
        <taxon>Bacteria</taxon>
        <taxon>Pseudomonadati</taxon>
        <taxon>Pseudomonadota</taxon>
        <taxon>Gammaproteobacteria</taxon>
        <taxon>Alteromonadales</taxon>
        <taxon>Pseudoalteromonadaceae</taxon>
        <taxon>Pseudoalteromonas</taxon>
    </lineage>
</organism>
<evidence type="ECO:0000259" key="2">
    <source>
        <dbReference type="Pfam" id="PF03795"/>
    </source>
</evidence>
<dbReference type="Pfam" id="PF03795">
    <property type="entry name" value="YCII"/>
    <property type="match status" value="1"/>
</dbReference>
<reference evidence="3 4" key="1">
    <citation type="journal article" date="2015" name="BMC Genomics">
        <title>Genome mining reveals unlocked bioactive potential of marine Gram-negative bacteria.</title>
        <authorList>
            <person name="Machado H."/>
            <person name="Sonnenschein E.C."/>
            <person name="Melchiorsen J."/>
            <person name="Gram L."/>
        </authorList>
    </citation>
    <scope>NUCLEOTIDE SEQUENCE [LARGE SCALE GENOMIC DNA]</scope>
    <source>
        <strain evidence="3 4">S2471</strain>
    </source>
</reference>
<proteinExistence type="inferred from homology"/>
<keyword evidence="4" id="KW-1185">Reference proteome</keyword>
<dbReference type="PANTHER" id="PTHR37828:SF1">
    <property type="entry name" value="YCII-RELATED DOMAIN-CONTAINING PROTEIN"/>
    <property type="match status" value="1"/>
</dbReference>
<dbReference type="RefSeq" id="WP_046006299.1">
    <property type="nucleotide sequence ID" value="NZ_JXYA01000043.1"/>
</dbReference>
<name>A0A0F4QHT5_9GAMM</name>
<feature type="domain" description="YCII-related" evidence="2">
    <location>
        <begin position="2"/>
        <end position="81"/>
    </location>
</feature>
<comment type="caution">
    <text evidence="3">The sequence shown here is derived from an EMBL/GenBank/DDBJ whole genome shotgun (WGS) entry which is preliminary data.</text>
</comment>
<gene>
    <name evidence="3" type="ORF">TW77_17625</name>
</gene>
<evidence type="ECO:0000313" key="4">
    <source>
        <dbReference type="Proteomes" id="UP000033452"/>
    </source>
</evidence>
<dbReference type="Gene3D" id="3.30.70.1060">
    <property type="entry name" value="Dimeric alpha+beta barrel"/>
    <property type="match status" value="1"/>
</dbReference>
<dbReference type="GO" id="GO:0016787">
    <property type="term" value="F:hydrolase activity"/>
    <property type="evidence" value="ECO:0007669"/>
    <property type="project" value="UniProtKB-KW"/>
</dbReference>
<dbReference type="Proteomes" id="UP000033452">
    <property type="component" value="Unassembled WGS sequence"/>
</dbReference>
<dbReference type="PANTHER" id="PTHR37828">
    <property type="entry name" value="GSR2449 PROTEIN"/>
    <property type="match status" value="1"/>
</dbReference>
<dbReference type="OrthoDB" id="9814407at2"/>
<protein>
    <submittedName>
        <fullName evidence="3">GTP cyclohydrolase</fullName>
    </submittedName>
</protein>
<accession>A0A0F4QHT5</accession>
<dbReference type="SUPFAM" id="SSF54909">
    <property type="entry name" value="Dimeric alpha+beta barrel"/>
    <property type="match status" value="1"/>
</dbReference>
<dbReference type="AlphaFoldDB" id="A0A0F4QHT5"/>
<dbReference type="EMBL" id="JXYA01000043">
    <property type="protein sequence ID" value="KJZ06845.1"/>
    <property type="molecule type" value="Genomic_DNA"/>
</dbReference>
<keyword evidence="3" id="KW-0378">Hydrolase</keyword>
<comment type="similarity">
    <text evidence="1">Belongs to the YciI family.</text>
</comment>
<dbReference type="PATRIC" id="fig|43658.5.peg.3722"/>
<sequence>MFVVNITYTVALEEVDAHLPAHIQFLQQYYQQGVFLASGRKVPRTGGMIFATAKNQAELEAILHSDPFYLAGLANYEITEIEVSKTASGLSQLLTL</sequence>
<dbReference type="InterPro" id="IPR011008">
    <property type="entry name" value="Dimeric_a/b-barrel"/>
</dbReference>
<dbReference type="InterPro" id="IPR005545">
    <property type="entry name" value="YCII"/>
</dbReference>
<evidence type="ECO:0000313" key="3">
    <source>
        <dbReference type="EMBL" id="KJZ06845.1"/>
    </source>
</evidence>